<evidence type="ECO:0000256" key="2">
    <source>
        <dbReference type="ARBA" id="ARBA00023125"/>
    </source>
</evidence>
<dbReference type="GO" id="GO:0003700">
    <property type="term" value="F:DNA-binding transcription factor activity"/>
    <property type="evidence" value="ECO:0007669"/>
    <property type="project" value="InterPro"/>
</dbReference>
<keyword evidence="3" id="KW-0804">Transcription</keyword>
<accession>A0A3D9I2M9</accession>
<evidence type="ECO:0000313" key="6">
    <source>
        <dbReference type="Proteomes" id="UP000256869"/>
    </source>
</evidence>
<dbReference type="Gene3D" id="1.10.10.60">
    <property type="entry name" value="Homeodomain-like"/>
    <property type="match status" value="1"/>
</dbReference>
<proteinExistence type="predicted"/>
<name>A0A3D9I2M9_9BACL</name>
<keyword evidence="2" id="KW-0238">DNA-binding</keyword>
<feature type="domain" description="HTH araC/xylS-type" evidence="4">
    <location>
        <begin position="10"/>
        <end position="66"/>
    </location>
</feature>
<evidence type="ECO:0000256" key="1">
    <source>
        <dbReference type="ARBA" id="ARBA00023015"/>
    </source>
</evidence>
<protein>
    <recommendedName>
        <fullName evidence="4">HTH araC/xylS-type domain-containing protein</fullName>
    </recommendedName>
</protein>
<reference evidence="5 6" key="1">
    <citation type="submission" date="2018-07" db="EMBL/GenBank/DDBJ databases">
        <title>Genomic Encyclopedia of Type Strains, Phase III (KMG-III): the genomes of soil and plant-associated and newly described type strains.</title>
        <authorList>
            <person name="Whitman W."/>
        </authorList>
    </citation>
    <scope>NUCLEOTIDE SEQUENCE [LARGE SCALE GENOMIC DNA]</scope>
    <source>
        <strain evidence="5 6">CECT 8236</strain>
    </source>
</reference>
<organism evidence="5 6">
    <name type="scientific">Cohnella lupini</name>
    <dbReference type="NCBI Taxonomy" id="1294267"/>
    <lineage>
        <taxon>Bacteria</taxon>
        <taxon>Bacillati</taxon>
        <taxon>Bacillota</taxon>
        <taxon>Bacilli</taxon>
        <taxon>Bacillales</taxon>
        <taxon>Paenibacillaceae</taxon>
        <taxon>Cohnella</taxon>
    </lineage>
</organism>
<dbReference type="PANTHER" id="PTHR47504:SF5">
    <property type="entry name" value="RIGHT ORIGIN-BINDING PROTEIN"/>
    <property type="match status" value="1"/>
</dbReference>
<keyword evidence="6" id="KW-1185">Reference proteome</keyword>
<dbReference type="InterPro" id="IPR018060">
    <property type="entry name" value="HTH_AraC"/>
</dbReference>
<dbReference type="PROSITE" id="PS01124">
    <property type="entry name" value="HTH_ARAC_FAMILY_2"/>
    <property type="match status" value="1"/>
</dbReference>
<evidence type="ECO:0000313" key="5">
    <source>
        <dbReference type="EMBL" id="RED56038.1"/>
    </source>
</evidence>
<keyword evidence="1" id="KW-0805">Transcription regulation</keyword>
<sequence>MRLDGFTRMKEALDLMERKMEERLDIEELAKAAYSSPFHFQRMFQMLTGMTVAEYMRKRKLTLARRNWRCRMPGCWTWR</sequence>
<evidence type="ECO:0000256" key="3">
    <source>
        <dbReference type="ARBA" id="ARBA00023163"/>
    </source>
</evidence>
<dbReference type="InterPro" id="IPR009057">
    <property type="entry name" value="Homeodomain-like_sf"/>
</dbReference>
<dbReference type="AlphaFoldDB" id="A0A3D9I2M9"/>
<gene>
    <name evidence="5" type="ORF">DFP95_115101</name>
</gene>
<dbReference type="InterPro" id="IPR050959">
    <property type="entry name" value="MarA-like"/>
</dbReference>
<dbReference type="GO" id="GO:0043565">
    <property type="term" value="F:sequence-specific DNA binding"/>
    <property type="evidence" value="ECO:0007669"/>
    <property type="project" value="InterPro"/>
</dbReference>
<dbReference type="Proteomes" id="UP000256869">
    <property type="component" value="Unassembled WGS sequence"/>
</dbReference>
<comment type="caution">
    <text evidence="5">The sequence shown here is derived from an EMBL/GenBank/DDBJ whole genome shotgun (WGS) entry which is preliminary data.</text>
</comment>
<dbReference type="SUPFAM" id="SSF46689">
    <property type="entry name" value="Homeodomain-like"/>
    <property type="match status" value="1"/>
</dbReference>
<evidence type="ECO:0000259" key="4">
    <source>
        <dbReference type="PROSITE" id="PS01124"/>
    </source>
</evidence>
<dbReference type="PANTHER" id="PTHR47504">
    <property type="entry name" value="RIGHT ORIGIN-BINDING PROTEIN"/>
    <property type="match status" value="1"/>
</dbReference>
<dbReference type="EMBL" id="QRDY01000015">
    <property type="protein sequence ID" value="RED56038.1"/>
    <property type="molecule type" value="Genomic_DNA"/>
</dbReference>